<evidence type="ECO:0000256" key="4">
    <source>
        <dbReference type="ARBA" id="ARBA00022519"/>
    </source>
</evidence>
<evidence type="ECO:0000256" key="7">
    <source>
        <dbReference type="ARBA" id="ARBA00022692"/>
    </source>
</evidence>
<keyword evidence="9 13" id="KW-0418">Kinase</keyword>
<dbReference type="InterPro" id="IPR050154">
    <property type="entry name" value="UbiB_kinase"/>
</dbReference>
<feature type="binding site" evidence="13">
    <location>
        <position position="151"/>
    </location>
    <ligand>
        <name>ATP</name>
        <dbReference type="ChEBI" id="CHEBI:30616"/>
    </ligand>
</feature>
<dbReference type="InterPro" id="IPR045308">
    <property type="entry name" value="UbiB_bact"/>
</dbReference>
<protein>
    <recommendedName>
        <fullName evidence="13">Probable protein kinase UbiB</fullName>
        <ecNumber evidence="13">2.7.-.-</ecNumber>
    </recommendedName>
    <alternativeName>
        <fullName evidence="13">Ubiquinone biosynthesis protein UbiB</fullName>
    </alternativeName>
</protein>
<evidence type="ECO:0000256" key="6">
    <source>
        <dbReference type="ARBA" id="ARBA00022688"/>
    </source>
</evidence>
<keyword evidence="5 13" id="KW-0808">Transferase</keyword>
<gene>
    <name evidence="13" type="primary">ubiB</name>
    <name evidence="15" type="ORF">DFR45_101198</name>
</gene>
<dbReference type="Proteomes" id="UP000252174">
    <property type="component" value="Unassembled WGS sequence"/>
</dbReference>
<evidence type="ECO:0000313" key="16">
    <source>
        <dbReference type="Proteomes" id="UP000252174"/>
    </source>
</evidence>
<keyword evidence="16" id="KW-1185">Reference proteome</keyword>
<dbReference type="RefSeq" id="WP_114481839.1">
    <property type="nucleotide sequence ID" value="NZ_QPJU01000001.1"/>
</dbReference>
<dbReference type="PANTHER" id="PTHR10566:SF113">
    <property type="entry name" value="PROTEIN ACTIVITY OF BC1 COMPLEX KINASE 7, CHLOROPLASTIC"/>
    <property type="match status" value="1"/>
</dbReference>
<evidence type="ECO:0000256" key="9">
    <source>
        <dbReference type="ARBA" id="ARBA00022777"/>
    </source>
</evidence>
<keyword evidence="3 13" id="KW-1003">Cell membrane</keyword>
<keyword evidence="6 13" id="KW-0831">Ubiquinone biosynthesis</keyword>
<dbReference type="InterPro" id="IPR011009">
    <property type="entry name" value="Kinase-like_dom_sf"/>
</dbReference>
<feature type="domain" description="Protein kinase" evidence="14">
    <location>
        <begin position="119"/>
        <end position="495"/>
    </location>
</feature>
<evidence type="ECO:0000313" key="15">
    <source>
        <dbReference type="EMBL" id="RCX11670.1"/>
    </source>
</evidence>
<dbReference type="GO" id="GO:0005886">
    <property type="term" value="C:plasma membrane"/>
    <property type="evidence" value="ECO:0007669"/>
    <property type="project" value="UniProtKB-SubCell"/>
</dbReference>
<dbReference type="PANTHER" id="PTHR10566">
    <property type="entry name" value="CHAPERONE-ACTIVITY OF BC1 COMPLEX CABC1 -RELATED"/>
    <property type="match status" value="1"/>
</dbReference>
<dbReference type="NCBIfam" id="NF003404">
    <property type="entry name" value="PRK04750.1"/>
    <property type="match status" value="1"/>
</dbReference>
<evidence type="ECO:0000256" key="10">
    <source>
        <dbReference type="ARBA" id="ARBA00022840"/>
    </source>
</evidence>
<comment type="subcellular location">
    <subcellularLocation>
        <location evidence="13">Cell membrane</location>
        <topology evidence="13">Single-pass membrane protein</topology>
    </subcellularLocation>
</comment>
<dbReference type="InterPro" id="IPR000719">
    <property type="entry name" value="Prot_kinase_dom"/>
</dbReference>
<keyword evidence="12 13" id="KW-0472">Membrane</keyword>
<dbReference type="EMBL" id="QPJU01000001">
    <property type="protein sequence ID" value="RCX11670.1"/>
    <property type="molecule type" value="Genomic_DNA"/>
</dbReference>
<feature type="binding site" evidence="13">
    <location>
        <begin position="125"/>
        <end position="133"/>
    </location>
    <ligand>
        <name>ATP</name>
        <dbReference type="ChEBI" id="CHEBI:30616"/>
    </ligand>
</feature>
<dbReference type="GO" id="GO:0010795">
    <property type="term" value="P:regulation of ubiquinone biosynthetic process"/>
    <property type="evidence" value="ECO:0007669"/>
    <property type="project" value="UniProtKB-UniRule"/>
</dbReference>
<evidence type="ECO:0000256" key="13">
    <source>
        <dbReference type="HAMAP-Rule" id="MF_00414"/>
    </source>
</evidence>
<keyword evidence="8 13" id="KW-0547">Nucleotide-binding</keyword>
<evidence type="ECO:0000259" key="14">
    <source>
        <dbReference type="PROSITE" id="PS50011"/>
    </source>
</evidence>
<evidence type="ECO:0000256" key="12">
    <source>
        <dbReference type="ARBA" id="ARBA00023136"/>
    </source>
</evidence>
<dbReference type="GO" id="GO:0004672">
    <property type="term" value="F:protein kinase activity"/>
    <property type="evidence" value="ECO:0007669"/>
    <property type="project" value="UniProtKB-UniRule"/>
</dbReference>
<evidence type="ECO:0000256" key="3">
    <source>
        <dbReference type="ARBA" id="ARBA00022475"/>
    </source>
</evidence>
<dbReference type="InterPro" id="IPR010232">
    <property type="entry name" value="UbiB"/>
</dbReference>
<keyword evidence="4" id="KW-0997">Cell inner membrane</keyword>
<evidence type="ECO:0000256" key="2">
    <source>
        <dbReference type="ARBA" id="ARBA00009670"/>
    </source>
</evidence>
<evidence type="ECO:0000256" key="8">
    <source>
        <dbReference type="ARBA" id="ARBA00022741"/>
    </source>
</evidence>
<evidence type="ECO:0000256" key="11">
    <source>
        <dbReference type="ARBA" id="ARBA00022989"/>
    </source>
</evidence>
<accession>A0A369AQN0</accession>
<dbReference type="SUPFAM" id="SSF56112">
    <property type="entry name" value="Protein kinase-like (PK-like)"/>
    <property type="match status" value="1"/>
</dbReference>
<comment type="caution">
    <text evidence="15">The sequence shown here is derived from an EMBL/GenBank/DDBJ whole genome shotgun (WGS) entry which is preliminary data.</text>
</comment>
<dbReference type="EC" id="2.7.-.-" evidence="13"/>
<evidence type="ECO:0000256" key="5">
    <source>
        <dbReference type="ARBA" id="ARBA00022679"/>
    </source>
</evidence>
<comment type="similarity">
    <text evidence="13">Belongs to the ABC1 family. UbiB subfamily.</text>
</comment>
<dbReference type="UniPathway" id="UPA00232"/>
<dbReference type="NCBIfam" id="TIGR01982">
    <property type="entry name" value="UbiB"/>
    <property type="match status" value="1"/>
</dbReference>
<dbReference type="InterPro" id="IPR004147">
    <property type="entry name" value="ABC1_dom"/>
</dbReference>
<keyword evidence="11 13" id="KW-1133">Transmembrane helix</keyword>
<dbReference type="OrthoDB" id="9795390at2"/>
<dbReference type="CDD" id="cd13972">
    <property type="entry name" value="UbiB"/>
    <property type="match status" value="1"/>
</dbReference>
<keyword evidence="10 13" id="KW-0067">ATP-binding</keyword>
<organism evidence="15 16">
    <name type="scientific">Extensimonas vulgaris</name>
    <dbReference type="NCBI Taxonomy" id="1031594"/>
    <lineage>
        <taxon>Bacteria</taxon>
        <taxon>Pseudomonadati</taxon>
        <taxon>Pseudomonadota</taxon>
        <taxon>Betaproteobacteria</taxon>
        <taxon>Burkholderiales</taxon>
        <taxon>Comamonadaceae</taxon>
        <taxon>Extensimonas</taxon>
    </lineage>
</organism>
<dbReference type="PROSITE" id="PS50011">
    <property type="entry name" value="PROTEIN_KINASE_DOM"/>
    <property type="match status" value="1"/>
</dbReference>
<dbReference type="GO" id="GO:0006744">
    <property type="term" value="P:ubiquinone biosynthetic process"/>
    <property type="evidence" value="ECO:0007669"/>
    <property type="project" value="UniProtKB-UniPathway"/>
</dbReference>
<sequence>MKHWARGATIVWVVWRNGLDQLLLDGLQKPGLRWLARALTLGRRLHKPRGQRLREALEQLGPIFVKFGQVLSTRRDLLPPDIADELALLQDRVPPFAADVAVATIERAFRRPIAEVFEHFERVPVASASIAQVHFATLRDRTGQQREVAVKVLRPGMLPVIEKDLSLMRMMASWVERLSADGRRLKPREVVAEFDNYLHDELDLVREAANAAQLRRNMAGLDLVLIPEIFWDYCHPEVMVMQRMDGVPISQVERLRAAGVDIPKLARDGVTIFFTQVFRDGFFHADMHPGNIQVSLDPVSFGRYISLDFGIVGTLTEFDKEYLAQNFTAFFRRDYKRVAELHIESGWVPPETRVNELEAAIRTVCEPYFDRPLKEISLGMVLMRLFQTSRRFNVEIQPQLVLLQKTLLNIEGLGRQLDPDLDLWSTAKPFLEKWMLEQMGPQRLWRELRAQAPHYAQMLPELPLLLHQYLRQRRTEPAPLMRELLEAQKRTNRLLQSLIYGGLGFVLGLLVMQWLVRLRLF</sequence>
<name>A0A369AQN0_9BURK</name>
<reference evidence="15 16" key="1">
    <citation type="submission" date="2018-07" db="EMBL/GenBank/DDBJ databases">
        <title>Genomic Encyclopedia of Type Strains, Phase IV (KMG-IV): sequencing the most valuable type-strain genomes for metagenomic binning, comparative biology and taxonomic classification.</title>
        <authorList>
            <person name="Goeker M."/>
        </authorList>
    </citation>
    <scope>NUCLEOTIDE SEQUENCE [LARGE SCALE GENOMIC DNA]</scope>
    <source>
        <strain evidence="15 16">DSM 100911</strain>
    </source>
</reference>
<comment type="caution">
    <text evidence="13">Lacks conserved residue(s) required for the propagation of feature annotation.</text>
</comment>
<dbReference type="AlphaFoldDB" id="A0A369AQN0"/>
<comment type="function">
    <text evidence="13">Is probably a protein kinase regulator of UbiI activity which is involved in aerobic coenzyme Q (ubiquinone) biosynthesis.</text>
</comment>
<dbReference type="HAMAP" id="MF_00414">
    <property type="entry name" value="UbiB"/>
    <property type="match status" value="1"/>
</dbReference>
<feature type="active site" description="Proton acceptor" evidence="13">
    <location>
        <position position="286"/>
    </location>
</feature>
<keyword evidence="7 13" id="KW-0812">Transmembrane</keyword>
<comment type="pathway">
    <text evidence="1 13">Cofactor biosynthesis; ubiquinone biosynthesis [regulation].</text>
</comment>
<dbReference type="Pfam" id="PF03109">
    <property type="entry name" value="ABC1"/>
    <property type="match status" value="1"/>
</dbReference>
<comment type="similarity">
    <text evidence="2">Belongs to the protein kinase superfamily. ADCK protein kinase family.</text>
</comment>
<evidence type="ECO:0000256" key="1">
    <source>
        <dbReference type="ARBA" id="ARBA00005020"/>
    </source>
</evidence>
<feature type="transmembrane region" description="Helical" evidence="13">
    <location>
        <begin position="498"/>
        <end position="516"/>
    </location>
</feature>
<dbReference type="GO" id="GO:0005524">
    <property type="term" value="F:ATP binding"/>
    <property type="evidence" value="ECO:0007669"/>
    <property type="project" value="UniProtKB-KW"/>
</dbReference>
<proteinExistence type="inferred from homology"/>